<gene>
    <name evidence="2" type="ORF">C471_06173</name>
</gene>
<evidence type="ECO:0000259" key="1">
    <source>
        <dbReference type="Pfam" id="PF26417"/>
    </source>
</evidence>
<sequence>MTRISEDVLDDDQVALKLTYQFDRVLQLLECLAADASSETPFVSVIESYTCRQVELAAEQVLSGWSLPRGVTCDSCDQALAASKSITVRARRPMGLLTWFLDACACEDCEVMLDPEPDGIDVVASARITRWDDPEGERPLLLSEVSVEEVSGTQYYESQNVEVTDGP</sequence>
<proteinExistence type="predicted"/>
<reference evidence="2 3" key="1">
    <citation type="journal article" date="2014" name="PLoS Genet.">
        <title>Phylogenetically driven sequencing of extremely halophilic archaea reveals strategies for static and dynamic osmo-response.</title>
        <authorList>
            <person name="Becker E.A."/>
            <person name="Seitzer P.M."/>
            <person name="Tritt A."/>
            <person name="Larsen D."/>
            <person name="Krusor M."/>
            <person name="Yao A.I."/>
            <person name="Wu D."/>
            <person name="Madern D."/>
            <person name="Eisen J.A."/>
            <person name="Darling A.E."/>
            <person name="Facciotti M.T."/>
        </authorList>
    </citation>
    <scope>NUCLEOTIDE SEQUENCE [LARGE SCALE GENOMIC DNA]</scope>
    <source>
        <strain evidence="2 3">DSM 1137</strain>
    </source>
</reference>
<evidence type="ECO:0000313" key="2">
    <source>
        <dbReference type="EMBL" id="ELZ41382.1"/>
    </source>
</evidence>
<comment type="caution">
    <text evidence="2">The sequence shown here is derived from an EMBL/GenBank/DDBJ whole genome shotgun (WGS) entry which is preliminary data.</text>
</comment>
<feature type="domain" description="DUF8112" evidence="1">
    <location>
        <begin position="58"/>
        <end position="134"/>
    </location>
</feature>
<organism evidence="2 3">
    <name type="scientific">Halorubrum saccharovorum DSM 1137</name>
    <dbReference type="NCBI Taxonomy" id="1227484"/>
    <lineage>
        <taxon>Archaea</taxon>
        <taxon>Methanobacteriati</taxon>
        <taxon>Methanobacteriota</taxon>
        <taxon>Stenosarchaea group</taxon>
        <taxon>Halobacteria</taxon>
        <taxon>Halobacteriales</taxon>
        <taxon>Haloferacaceae</taxon>
        <taxon>Halorubrum</taxon>
    </lineage>
</organism>
<dbReference type="Proteomes" id="UP000011514">
    <property type="component" value="Unassembled WGS sequence"/>
</dbReference>
<dbReference type="STRING" id="1227484.C471_06173"/>
<keyword evidence="3" id="KW-1185">Reference proteome</keyword>
<evidence type="ECO:0000313" key="3">
    <source>
        <dbReference type="Proteomes" id="UP000011514"/>
    </source>
</evidence>
<dbReference type="Pfam" id="PF26417">
    <property type="entry name" value="DUF8112"/>
    <property type="match status" value="1"/>
</dbReference>
<dbReference type="AlphaFoldDB" id="M0E363"/>
<dbReference type="InterPro" id="IPR058425">
    <property type="entry name" value="DUF8112"/>
</dbReference>
<dbReference type="EMBL" id="AOJE01000019">
    <property type="protein sequence ID" value="ELZ41382.1"/>
    <property type="molecule type" value="Genomic_DNA"/>
</dbReference>
<accession>M0E363</accession>
<dbReference type="RefSeq" id="WP_004047187.1">
    <property type="nucleotide sequence ID" value="NZ_AOJE01000019.1"/>
</dbReference>
<dbReference type="OrthoDB" id="346191at2157"/>
<name>M0E363_9EURY</name>
<protein>
    <recommendedName>
        <fullName evidence="1">DUF8112 domain-containing protein</fullName>
    </recommendedName>
</protein>